<dbReference type="InParanoid" id="W7XIZ0"/>
<accession>W7XIZ0</accession>
<keyword evidence="1" id="KW-1133">Transmembrane helix</keyword>
<dbReference type="EMBL" id="GG662650">
    <property type="protein sequence ID" value="EWS73724.1"/>
    <property type="molecule type" value="Genomic_DNA"/>
</dbReference>
<organism evidence="2 3">
    <name type="scientific">Tetrahymena thermophila (strain SB210)</name>
    <dbReference type="NCBI Taxonomy" id="312017"/>
    <lineage>
        <taxon>Eukaryota</taxon>
        <taxon>Sar</taxon>
        <taxon>Alveolata</taxon>
        <taxon>Ciliophora</taxon>
        <taxon>Intramacronucleata</taxon>
        <taxon>Oligohymenophorea</taxon>
        <taxon>Hymenostomatida</taxon>
        <taxon>Tetrahymenina</taxon>
        <taxon>Tetrahymenidae</taxon>
        <taxon>Tetrahymena</taxon>
    </lineage>
</organism>
<evidence type="ECO:0000256" key="1">
    <source>
        <dbReference type="SAM" id="Phobius"/>
    </source>
</evidence>
<evidence type="ECO:0000313" key="3">
    <source>
        <dbReference type="Proteomes" id="UP000009168"/>
    </source>
</evidence>
<name>W7XIZ0_TETTS</name>
<keyword evidence="1" id="KW-0472">Membrane</keyword>
<dbReference type="GeneID" id="24441934"/>
<evidence type="ECO:0000313" key="2">
    <source>
        <dbReference type="EMBL" id="EWS73724.1"/>
    </source>
</evidence>
<protein>
    <submittedName>
        <fullName evidence="2">Transmembrane protein, putative</fullName>
    </submittedName>
</protein>
<reference evidence="3" key="1">
    <citation type="journal article" date="2006" name="PLoS Biol.">
        <title>Macronuclear genome sequence of the ciliate Tetrahymena thermophila, a model eukaryote.</title>
        <authorList>
            <person name="Eisen J.A."/>
            <person name="Coyne R.S."/>
            <person name="Wu M."/>
            <person name="Wu D."/>
            <person name="Thiagarajan M."/>
            <person name="Wortman J.R."/>
            <person name="Badger J.H."/>
            <person name="Ren Q."/>
            <person name="Amedeo P."/>
            <person name="Jones K.M."/>
            <person name="Tallon L.J."/>
            <person name="Delcher A.L."/>
            <person name="Salzberg S.L."/>
            <person name="Silva J.C."/>
            <person name="Haas B.J."/>
            <person name="Majoros W.H."/>
            <person name="Farzad M."/>
            <person name="Carlton J.M."/>
            <person name="Smith R.K. Jr."/>
            <person name="Garg J."/>
            <person name="Pearlman R.E."/>
            <person name="Karrer K.M."/>
            <person name="Sun L."/>
            <person name="Manning G."/>
            <person name="Elde N.C."/>
            <person name="Turkewitz A.P."/>
            <person name="Asai D.J."/>
            <person name="Wilkes D.E."/>
            <person name="Wang Y."/>
            <person name="Cai H."/>
            <person name="Collins K."/>
            <person name="Stewart B.A."/>
            <person name="Lee S.R."/>
            <person name="Wilamowska K."/>
            <person name="Weinberg Z."/>
            <person name="Ruzzo W.L."/>
            <person name="Wloga D."/>
            <person name="Gaertig J."/>
            <person name="Frankel J."/>
            <person name="Tsao C.-C."/>
            <person name="Gorovsky M.A."/>
            <person name="Keeling P.J."/>
            <person name="Waller R.F."/>
            <person name="Patron N.J."/>
            <person name="Cherry J.M."/>
            <person name="Stover N.A."/>
            <person name="Krieger C.J."/>
            <person name="del Toro C."/>
            <person name="Ryder H.F."/>
            <person name="Williamson S.C."/>
            <person name="Barbeau R.A."/>
            <person name="Hamilton E.P."/>
            <person name="Orias E."/>
        </authorList>
    </citation>
    <scope>NUCLEOTIDE SEQUENCE [LARGE SCALE GENOMIC DNA]</scope>
    <source>
        <strain evidence="3">SB210</strain>
    </source>
</reference>
<dbReference type="RefSeq" id="XP_012653762.1">
    <property type="nucleotide sequence ID" value="XM_012798308.1"/>
</dbReference>
<dbReference type="Proteomes" id="UP000009168">
    <property type="component" value="Unassembled WGS sequence"/>
</dbReference>
<sequence length="146" mass="16605">MEVTSVLISVLQAIIHKQKEAMLILNSAKNVLVTAFLVKIHLVALNVINFIKNIFVMVFYYAFVIVQNVKEIHQICPKISAVWQAIVLNVSSMSVFVKNAIKNILIFTQTLAYKFVQMELFQMKIISASNVILYVKVAQVNHQRVV</sequence>
<feature type="transmembrane region" description="Helical" evidence="1">
    <location>
        <begin position="50"/>
        <end position="69"/>
    </location>
</feature>
<gene>
    <name evidence="2" type="ORF">TTHERM_001215029</name>
</gene>
<keyword evidence="1 2" id="KW-0812">Transmembrane</keyword>
<keyword evidence="3" id="KW-1185">Reference proteome</keyword>
<proteinExistence type="predicted"/>
<dbReference type="AlphaFoldDB" id="W7XIZ0"/>
<dbReference type="KEGG" id="tet:TTHERM_001215029"/>